<accession>A0A0L6JIW3</accession>
<dbReference type="EMBL" id="LGTC01000001">
    <property type="protein sequence ID" value="KNY25633.1"/>
    <property type="molecule type" value="Genomic_DNA"/>
</dbReference>
<organism evidence="1 2">
    <name type="scientific">Pseudobacteroides cellulosolvens ATCC 35603 = DSM 2933</name>
    <dbReference type="NCBI Taxonomy" id="398512"/>
    <lineage>
        <taxon>Bacteria</taxon>
        <taxon>Bacillati</taxon>
        <taxon>Bacillota</taxon>
        <taxon>Clostridia</taxon>
        <taxon>Eubacteriales</taxon>
        <taxon>Oscillospiraceae</taxon>
        <taxon>Pseudobacteroides</taxon>
    </lineage>
</organism>
<dbReference type="Proteomes" id="UP000036923">
    <property type="component" value="Unassembled WGS sequence"/>
</dbReference>
<dbReference type="eggNOG" id="COG1653">
    <property type="taxonomic scope" value="Bacteria"/>
</dbReference>
<sequence length="378" mass="42869">MRKKFFLIASVFLFIALIVGGVIYFSKYKGVMNIGDDIISPSLDEKTLTFYFPSNGGLEPPGMNAVLEEIQKRTKSELNVKLVFKFLDSYTSEYAYGIKDIAAADDCDAFFYTNQFNISLADLEREGVIMDLSEVFPRYAPKYFSKFSKEELKAVSINDKLLAVPNRLPTAQRKHALVREDLMKKYNISDIKSYSDYESYLKTVKSIETDVIPGMFFDTSIGLFAEANGYAILNKNLGLVYKWNDPNMKIMPWEQTLEFKNSINTIINWFGKGYVQPGDFVDISAPIGEGRFSSIIGATGSDITYNRLLQSKGINLRYKPYSLYKDKPSERSSPLTNALVLNSRTKNAGVFLSLLNGWNPVKKTMIYLCMGLKVKIMY</sequence>
<dbReference type="STRING" id="398512.Bccel_0893"/>
<proteinExistence type="predicted"/>
<dbReference type="Gene3D" id="3.40.190.10">
    <property type="entry name" value="Periplasmic binding protein-like II"/>
    <property type="match status" value="2"/>
</dbReference>
<reference evidence="2" key="1">
    <citation type="submission" date="2015-07" db="EMBL/GenBank/DDBJ databases">
        <title>Near-Complete Genome Sequence of the Cellulolytic Bacterium Bacteroides (Pseudobacteroides) cellulosolvens ATCC 35603.</title>
        <authorList>
            <person name="Dassa B."/>
            <person name="Utturkar S.M."/>
            <person name="Klingeman D.M."/>
            <person name="Hurt R.A."/>
            <person name="Keller M."/>
            <person name="Xu J."/>
            <person name="Reddy Y.H.K."/>
            <person name="Borovok I."/>
            <person name="Grinberg I.R."/>
            <person name="Lamed R."/>
            <person name="Zhivin O."/>
            <person name="Bayer E.A."/>
            <person name="Brown S.D."/>
        </authorList>
    </citation>
    <scope>NUCLEOTIDE SEQUENCE [LARGE SCALE GENOMIC DNA]</scope>
    <source>
        <strain evidence="2">DSM 2933</strain>
    </source>
</reference>
<gene>
    <name evidence="1" type="ORF">Bccel_0893</name>
</gene>
<dbReference type="RefSeq" id="WP_050753097.1">
    <property type="nucleotide sequence ID" value="NZ_LGTC01000001.1"/>
</dbReference>
<keyword evidence="2" id="KW-1185">Reference proteome</keyword>
<dbReference type="SUPFAM" id="SSF53850">
    <property type="entry name" value="Periplasmic binding protein-like II"/>
    <property type="match status" value="1"/>
</dbReference>
<evidence type="ECO:0008006" key="3">
    <source>
        <dbReference type="Google" id="ProtNLM"/>
    </source>
</evidence>
<name>A0A0L6JIW3_9FIRM</name>
<comment type="caution">
    <text evidence="1">The sequence shown here is derived from an EMBL/GenBank/DDBJ whole genome shotgun (WGS) entry which is preliminary data.</text>
</comment>
<evidence type="ECO:0000313" key="1">
    <source>
        <dbReference type="EMBL" id="KNY25633.1"/>
    </source>
</evidence>
<dbReference type="AlphaFoldDB" id="A0A0L6JIW3"/>
<protein>
    <recommendedName>
        <fullName evidence="3">Extracellular solute-binding protein family 1</fullName>
    </recommendedName>
</protein>
<evidence type="ECO:0000313" key="2">
    <source>
        <dbReference type="Proteomes" id="UP000036923"/>
    </source>
</evidence>